<evidence type="ECO:0000313" key="3">
    <source>
        <dbReference type="Proteomes" id="UP000251241"/>
    </source>
</evidence>
<dbReference type="InterPro" id="IPR011990">
    <property type="entry name" value="TPR-like_helical_dom_sf"/>
</dbReference>
<reference evidence="2 3" key="1">
    <citation type="submission" date="2018-06" db="EMBL/GenBank/DDBJ databases">
        <authorList>
            <consortium name="Pathogen Informatics"/>
            <person name="Doyle S."/>
        </authorList>
    </citation>
    <scope>NUCLEOTIDE SEQUENCE [LARGE SCALE GENOMIC DNA]</scope>
    <source>
        <strain evidence="2 3">NCTC11343</strain>
    </source>
</reference>
<sequence length="170" mass="19471">MLTLGTEYIFSELMVASNTDKRSMLADVANMLTRQVTTLRIKTSTVQQPLVSVGRNLQGDQLCQYHYQICRPGTDMSEQDRNAYKGRAYFHRAFRYMALVFEYGDVPLVTTIIDVPKQNYRSTKRDAILQMITKDMEFAVQWVPDQKNMNLIGLINKGAAACFWQNVTSP</sequence>
<accession>A0A2X2L8U9</accession>
<dbReference type="AlphaFoldDB" id="A0A2X2L8U9"/>
<gene>
    <name evidence="2" type="ORF">NCTC11343_02222</name>
</gene>
<dbReference type="Pfam" id="PF14322">
    <property type="entry name" value="SusD-like_3"/>
    <property type="match status" value="1"/>
</dbReference>
<protein>
    <recommendedName>
        <fullName evidence="1">SusD-like N-terminal domain-containing protein</fullName>
    </recommendedName>
</protein>
<dbReference type="Proteomes" id="UP000251241">
    <property type="component" value="Unassembled WGS sequence"/>
</dbReference>
<dbReference type="SUPFAM" id="SSF48452">
    <property type="entry name" value="TPR-like"/>
    <property type="match status" value="1"/>
</dbReference>
<name>A0A2X2L8U9_SPHMU</name>
<dbReference type="Gene3D" id="1.25.40.390">
    <property type="match status" value="1"/>
</dbReference>
<feature type="domain" description="SusD-like N-terminal" evidence="1">
    <location>
        <begin position="77"/>
        <end position="163"/>
    </location>
</feature>
<dbReference type="EMBL" id="UAUU01000008">
    <property type="protein sequence ID" value="SPZ85660.1"/>
    <property type="molecule type" value="Genomic_DNA"/>
</dbReference>
<dbReference type="InterPro" id="IPR033985">
    <property type="entry name" value="SusD-like_N"/>
</dbReference>
<organism evidence="2 3">
    <name type="scientific">Sphingobacterium multivorum</name>
    <dbReference type="NCBI Taxonomy" id="28454"/>
    <lineage>
        <taxon>Bacteria</taxon>
        <taxon>Pseudomonadati</taxon>
        <taxon>Bacteroidota</taxon>
        <taxon>Sphingobacteriia</taxon>
        <taxon>Sphingobacteriales</taxon>
        <taxon>Sphingobacteriaceae</taxon>
        <taxon>Sphingobacterium</taxon>
    </lineage>
</organism>
<proteinExistence type="predicted"/>
<evidence type="ECO:0000259" key="1">
    <source>
        <dbReference type="Pfam" id="PF14322"/>
    </source>
</evidence>
<evidence type="ECO:0000313" key="2">
    <source>
        <dbReference type="EMBL" id="SPZ85660.1"/>
    </source>
</evidence>